<evidence type="ECO:0000313" key="1">
    <source>
        <dbReference type="EMBL" id="MCL6286229.1"/>
    </source>
</evidence>
<feature type="non-terminal residue" evidence="1">
    <location>
        <position position="87"/>
    </location>
</feature>
<protein>
    <submittedName>
        <fullName evidence="1">Uncharacterized protein</fullName>
    </submittedName>
</protein>
<dbReference type="RefSeq" id="WP_249713712.1">
    <property type="nucleotide sequence ID" value="NZ_JAMFMB010000084.1"/>
</dbReference>
<keyword evidence="2" id="KW-1185">Reference proteome</keyword>
<gene>
    <name evidence="1" type="ORF">M3P21_22330</name>
</gene>
<accession>A0ABT0Q8M9</accession>
<sequence>MAMAQADGRTSLANALSVYFHNIGKREGATGLERPTADFGLSQRVKSCVHNEVEFKAWGRLFAFSIMRNDHFCFEAAENAARIRVSH</sequence>
<proteinExistence type="predicted"/>
<reference evidence="1" key="1">
    <citation type="submission" date="2022-05" db="EMBL/GenBank/DDBJ databases">
        <authorList>
            <person name="Park J.-S."/>
        </authorList>
    </citation>
    <scope>NUCLEOTIDE SEQUENCE</scope>
    <source>
        <strain evidence="1">2012CJ41-6</strain>
    </source>
</reference>
<comment type="caution">
    <text evidence="1">The sequence shown here is derived from an EMBL/GenBank/DDBJ whole genome shotgun (WGS) entry which is preliminary data.</text>
</comment>
<name>A0ABT0Q8M9_9RHOB</name>
<dbReference type="Proteomes" id="UP001203880">
    <property type="component" value="Unassembled WGS sequence"/>
</dbReference>
<dbReference type="EMBL" id="JAMFMB010000084">
    <property type="protein sequence ID" value="MCL6286229.1"/>
    <property type="molecule type" value="Genomic_DNA"/>
</dbReference>
<evidence type="ECO:0000313" key="2">
    <source>
        <dbReference type="Proteomes" id="UP001203880"/>
    </source>
</evidence>
<organism evidence="1 2">
    <name type="scientific">Ruegeria spongiae</name>
    <dbReference type="NCBI Taxonomy" id="2942209"/>
    <lineage>
        <taxon>Bacteria</taxon>
        <taxon>Pseudomonadati</taxon>
        <taxon>Pseudomonadota</taxon>
        <taxon>Alphaproteobacteria</taxon>
        <taxon>Rhodobacterales</taxon>
        <taxon>Roseobacteraceae</taxon>
        <taxon>Ruegeria</taxon>
    </lineage>
</organism>